<keyword evidence="2" id="KW-1185">Reference proteome</keyword>
<reference evidence="1" key="1">
    <citation type="submission" date="2023-05" db="EMBL/GenBank/DDBJ databases">
        <title>Nepenthes gracilis genome sequencing.</title>
        <authorList>
            <person name="Fukushima K."/>
        </authorList>
    </citation>
    <scope>NUCLEOTIDE SEQUENCE</scope>
    <source>
        <strain evidence="1">SING2019-196</strain>
    </source>
</reference>
<protein>
    <submittedName>
        <fullName evidence="1">Uncharacterized protein</fullName>
    </submittedName>
</protein>
<evidence type="ECO:0000313" key="1">
    <source>
        <dbReference type="EMBL" id="GMH25616.1"/>
    </source>
</evidence>
<dbReference type="Proteomes" id="UP001279734">
    <property type="component" value="Unassembled WGS sequence"/>
</dbReference>
<proteinExistence type="predicted"/>
<comment type="caution">
    <text evidence="1">The sequence shown here is derived from an EMBL/GenBank/DDBJ whole genome shotgun (WGS) entry which is preliminary data.</text>
</comment>
<gene>
    <name evidence="1" type="ORF">Nepgr_027459</name>
</gene>
<sequence>MQVHENIDLYAFIVLEYGSVWAPMMGRLDRKRMVDGCLTVFEVINQVLALGFKSGIAGNAQEQ</sequence>
<accession>A0AAD3TAJ7</accession>
<name>A0AAD3TAJ7_NEPGR</name>
<dbReference type="AlphaFoldDB" id="A0AAD3TAJ7"/>
<evidence type="ECO:0000313" key="2">
    <source>
        <dbReference type="Proteomes" id="UP001279734"/>
    </source>
</evidence>
<organism evidence="1 2">
    <name type="scientific">Nepenthes gracilis</name>
    <name type="common">Slender pitcher plant</name>
    <dbReference type="NCBI Taxonomy" id="150966"/>
    <lineage>
        <taxon>Eukaryota</taxon>
        <taxon>Viridiplantae</taxon>
        <taxon>Streptophyta</taxon>
        <taxon>Embryophyta</taxon>
        <taxon>Tracheophyta</taxon>
        <taxon>Spermatophyta</taxon>
        <taxon>Magnoliopsida</taxon>
        <taxon>eudicotyledons</taxon>
        <taxon>Gunneridae</taxon>
        <taxon>Pentapetalae</taxon>
        <taxon>Caryophyllales</taxon>
        <taxon>Nepenthaceae</taxon>
        <taxon>Nepenthes</taxon>
    </lineage>
</organism>
<dbReference type="EMBL" id="BSYO01000029">
    <property type="protein sequence ID" value="GMH25616.1"/>
    <property type="molecule type" value="Genomic_DNA"/>
</dbReference>